<accession>A0A8X6X0P6</accession>
<dbReference type="Proteomes" id="UP000886998">
    <property type="component" value="Unassembled WGS sequence"/>
</dbReference>
<gene>
    <name evidence="1" type="ORF">TNIN_84091</name>
</gene>
<sequence length="88" mass="9727">MSSLWTSFEMSTQPSGIAMLQKILRENSSARASVKNELDVTFHSNGLQIATKVCESLHEPVYGKCAVVTVKCAYCLFPLIPYYGAYCV</sequence>
<proteinExistence type="predicted"/>
<comment type="caution">
    <text evidence="1">The sequence shown here is derived from an EMBL/GenBank/DDBJ whole genome shotgun (WGS) entry which is preliminary data.</text>
</comment>
<organism evidence="1 2">
    <name type="scientific">Trichonephila inaurata madagascariensis</name>
    <dbReference type="NCBI Taxonomy" id="2747483"/>
    <lineage>
        <taxon>Eukaryota</taxon>
        <taxon>Metazoa</taxon>
        <taxon>Ecdysozoa</taxon>
        <taxon>Arthropoda</taxon>
        <taxon>Chelicerata</taxon>
        <taxon>Arachnida</taxon>
        <taxon>Araneae</taxon>
        <taxon>Araneomorphae</taxon>
        <taxon>Entelegynae</taxon>
        <taxon>Araneoidea</taxon>
        <taxon>Nephilidae</taxon>
        <taxon>Trichonephila</taxon>
        <taxon>Trichonephila inaurata</taxon>
    </lineage>
</organism>
<evidence type="ECO:0000313" key="1">
    <source>
        <dbReference type="EMBL" id="GFY44827.1"/>
    </source>
</evidence>
<protein>
    <submittedName>
        <fullName evidence="1">Uncharacterized protein</fullName>
    </submittedName>
</protein>
<name>A0A8X6X0P6_9ARAC</name>
<dbReference type="EMBL" id="BMAV01004426">
    <property type="protein sequence ID" value="GFY44827.1"/>
    <property type="molecule type" value="Genomic_DNA"/>
</dbReference>
<reference evidence="1" key="1">
    <citation type="submission" date="2020-08" db="EMBL/GenBank/DDBJ databases">
        <title>Multicomponent nature underlies the extraordinary mechanical properties of spider dragline silk.</title>
        <authorList>
            <person name="Kono N."/>
            <person name="Nakamura H."/>
            <person name="Mori M."/>
            <person name="Yoshida Y."/>
            <person name="Ohtoshi R."/>
            <person name="Malay A.D."/>
            <person name="Moran D.A.P."/>
            <person name="Tomita M."/>
            <person name="Numata K."/>
            <person name="Arakawa K."/>
        </authorList>
    </citation>
    <scope>NUCLEOTIDE SEQUENCE</scope>
</reference>
<evidence type="ECO:0000313" key="2">
    <source>
        <dbReference type="Proteomes" id="UP000886998"/>
    </source>
</evidence>
<dbReference type="AlphaFoldDB" id="A0A8X6X0P6"/>
<keyword evidence="2" id="KW-1185">Reference proteome</keyword>